<dbReference type="PANTHER" id="PTHR30118">
    <property type="entry name" value="HTH-TYPE TRANSCRIPTIONAL REGULATOR LEUO-RELATED"/>
    <property type="match status" value="1"/>
</dbReference>
<evidence type="ECO:0000256" key="1">
    <source>
        <dbReference type="ARBA" id="ARBA00009437"/>
    </source>
</evidence>
<dbReference type="InterPro" id="IPR050389">
    <property type="entry name" value="LysR-type_TF"/>
</dbReference>
<evidence type="ECO:0000256" key="3">
    <source>
        <dbReference type="ARBA" id="ARBA00023125"/>
    </source>
</evidence>
<dbReference type="RefSeq" id="WP_301588866.1">
    <property type="nucleotide sequence ID" value="NZ_JAPFQI010000002.1"/>
</dbReference>
<dbReference type="Gene3D" id="1.10.10.10">
    <property type="entry name" value="Winged helix-like DNA-binding domain superfamily/Winged helix DNA-binding domain"/>
    <property type="match status" value="1"/>
</dbReference>
<evidence type="ECO:0000313" key="6">
    <source>
        <dbReference type="EMBL" id="MCW8085019.1"/>
    </source>
</evidence>
<evidence type="ECO:0000256" key="2">
    <source>
        <dbReference type="ARBA" id="ARBA00023015"/>
    </source>
</evidence>
<dbReference type="PANTHER" id="PTHR30118:SF15">
    <property type="entry name" value="TRANSCRIPTIONAL REGULATORY PROTEIN"/>
    <property type="match status" value="1"/>
</dbReference>
<reference evidence="6 7" key="1">
    <citation type="submission" date="2022-10" db="EMBL/GenBank/DDBJ databases">
        <title>Roseococcus glaciei nov., sp. nov., isolated from glacier.</title>
        <authorList>
            <person name="Liu Q."/>
            <person name="Xin Y.-H."/>
        </authorList>
    </citation>
    <scope>NUCLEOTIDE SEQUENCE [LARGE SCALE GENOMIC DNA]</scope>
    <source>
        <strain evidence="6 7">MDT2-1-1</strain>
    </source>
</reference>
<feature type="domain" description="HTH lysR-type" evidence="5">
    <location>
        <begin position="1"/>
        <end position="52"/>
    </location>
</feature>
<comment type="caution">
    <text evidence="6">The sequence shown here is derived from an EMBL/GenBank/DDBJ whole genome shotgun (WGS) entry which is preliminary data.</text>
</comment>
<name>A0ABT3NS82_9PROT</name>
<dbReference type="SUPFAM" id="SSF53850">
    <property type="entry name" value="Periplasmic binding protein-like II"/>
    <property type="match status" value="1"/>
</dbReference>
<proteinExistence type="inferred from homology"/>
<keyword evidence="7" id="KW-1185">Reference proteome</keyword>
<dbReference type="InterPro" id="IPR005119">
    <property type="entry name" value="LysR_subst-bd"/>
</dbReference>
<evidence type="ECO:0000256" key="4">
    <source>
        <dbReference type="ARBA" id="ARBA00023163"/>
    </source>
</evidence>
<dbReference type="CDD" id="cd08417">
    <property type="entry name" value="PBP2_Nitroaromatics_like"/>
    <property type="match status" value="1"/>
</dbReference>
<dbReference type="InterPro" id="IPR036390">
    <property type="entry name" value="WH_DNA-bd_sf"/>
</dbReference>
<dbReference type="PROSITE" id="PS50931">
    <property type="entry name" value="HTH_LYSR"/>
    <property type="match status" value="1"/>
</dbReference>
<dbReference type="InterPro" id="IPR036388">
    <property type="entry name" value="WH-like_DNA-bd_sf"/>
</dbReference>
<keyword evidence="4" id="KW-0804">Transcription</keyword>
<dbReference type="Pfam" id="PF00126">
    <property type="entry name" value="HTH_1"/>
    <property type="match status" value="1"/>
</dbReference>
<keyword evidence="3" id="KW-0238">DNA-binding</keyword>
<dbReference type="EMBL" id="JAPFQI010000002">
    <property type="protein sequence ID" value="MCW8085019.1"/>
    <property type="molecule type" value="Genomic_DNA"/>
</dbReference>
<dbReference type="Gene3D" id="3.40.190.10">
    <property type="entry name" value="Periplasmic binding protein-like II"/>
    <property type="match status" value="2"/>
</dbReference>
<gene>
    <name evidence="6" type="ORF">OF850_05220</name>
</gene>
<accession>A0ABT3NS82</accession>
<comment type="similarity">
    <text evidence="1">Belongs to the LysR transcriptional regulatory family.</text>
</comment>
<evidence type="ECO:0000313" key="7">
    <source>
        <dbReference type="Proteomes" id="UP001526430"/>
    </source>
</evidence>
<evidence type="ECO:0000259" key="5">
    <source>
        <dbReference type="PROSITE" id="PS50931"/>
    </source>
</evidence>
<dbReference type="Pfam" id="PF03466">
    <property type="entry name" value="LysR_substrate"/>
    <property type="match status" value="1"/>
</dbReference>
<dbReference type="InterPro" id="IPR000847">
    <property type="entry name" value="LysR_HTH_N"/>
</dbReference>
<dbReference type="SUPFAM" id="SSF46785">
    <property type="entry name" value="Winged helix' DNA-binding domain"/>
    <property type="match status" value="1"/>
</dbReference>
<organism evidence="6 7">
    <name type="scientific">Sabulicella glaciei</name>
    <dbReference type="NCBI Taxonomy" id="2984948"/>
    <lineage>
        <taxon>Bacteria</taxon>
        <taxon>Pseudomonadati</taxon>
        <taxon>Pseudomonadota</taxon>
        <taxon>Alphaproteobacteria</taxon>
        <taxon>Acetobacterales</taxon>
        <taxon>Acetobacteraceae</taxon>
        <taxon>Sabulicella</taxon>
    </lineage>
</organism>
<protein>
    <submittedName>
        <fullName evidence="6">LysR family transcriptional regulator</fullName>
    </submittedName>
</protein>
<dbReference type="InterPro" id="IPR037402">
    <property type="entry name" value="YidZ_PBP2"/>
</dbReference>
<dbReference type="Proteomes" id="UP001526430">
    <property type="component" value="Unassembled WGS sequence"/>
</dbReference>
<sequence>MLFEAVLQDRHVGRAAARLSLSPSAVSHGLGRLRRLLDDPLFLRHPKGVVPTAAAEALAEPVAEILRRVRQVVAGSSRFDPATSTRRFVIGAPDGISTVILPPLLAEIGKVAPGVNLVLRQAMHPFEAALAELDTRSLDVAILPIDAIPARFAARPAYAEDFVVAMRRGHPMGAAPTQAAYCTASHVLVSQSGDVQGNVDDVLAEHGLRRRVALAVPNFLLALAVVGQTDFIGALPRQLVAAHGVRFGVVAAEVPLKLRRFPIRAIVPKVALRDAGIAWLLALIERGDR</sequence>
<keyword evidence="2" id="KW-0805">Transcription regulation</keyword>